<sequence>MTRTTPELPLPLQASAPDQQEDAWPPTCDLACNGPTYTLDLQWNLVSNLRNSLRPTDTRKALERVAASTRVGERRETGVKLTATFGKPSALRLKMNSFPTEV</sequence>
<keyword evidence="3" id="KW-1185">Reference proteome</keyword>
<feature type="region of interest" description="Disordered" evidence="1">
    <location>
        <begin position="1"/>
        <end position="24"/>
    </location>
</feature>
<dbReference type="EMBL" id="BGPR01010062">
    <property type="protein sequence ID" value="GBN44037.1"/>
    <property type="molecule type" value="Genomic_DNA"/>
</dbReference>
<proteinExistence type="predicted"/>
<reference evidence="2 3" key="1">
    <citation type="journal article" date="2019" name="Sci. Rep.">
        <title>Orb-weaving spider Araneus ventricosus genome elucidates the spidroin gene catalogue.</title>
        <authorList>
            <person name="Kono N."/>
            <person name="Nakamura H."/>
            <person name="Ohtoshi R."/>
            <person name="Moran D.A.P."/>
            <person name="Shinohara A."/>
            <person name="Yoshida Y."/>
            <person name="Fujiwara M."/>
            <person name="Mori M."/>
            <person name="Tomita M."/>
            <person name="Arakawa K."/>
        </authorList>
    </citation>
    <scope>NUCLEOTIDE SEQUENCE [LARGE SCALE GENOMIC DNA]</scope>
</reference>
<dbReference type="AlphaFoldDB" id="A0A4Y2P147"/>
<organism evidence="2 3">
    <name type="scientific">Araneus ventricosus</name>
    <name type="common">Orbweaver spider</name>
    <name type="synonym">Epeira ventricosa</name>
    <dbReference type="NCBI Taxonomy" id="182803"/>
    <lineage>
        <taxon>Eukaryota</taxon>
        <taxon>Metazoa</taxon>
        <taxon>Ecdysozoa</taxon>
        <taxon>Arthropoda</taxon>
        <taxon>Chelicerata</taxon>
        <taxon>Arachnida</taxon>
        <taxon>Araneae</taxon>
        <taxon>Araneomorphae</taxon>
        <taxon>Entelegynae</taxon>
        <taxon>Araneoidea</taxon>
        <taxon>Araneidae</taxon>
        <taxon>Araneus</taxon>
    </lineage>
</organism>
<gene>
    <name evidence="2" type="ORF">AVEN_95095_1</name>
</gene>
<protein>
    <submittedName>
        <fullName evidence="2">Uncharacterized protein</fullName>
    </submittedName>
</protein>
<accession>A0A4Y2P147</accession>
<dbReference type="Proteomes" id="UP000499080">
    <property type="component" value="Unassembled WGS sequence"/>
</dbReference>
<evidence type="ECO:0000256" key="1">
    <source>
        <dbReference type="SAM" id="MobiDB-lite"/>
    </source>
</evidence>
<comment type="caution">
    <text evidence="2">The sequence shown here is derived from an EMBL/GenBank/DDBJ whole genome shotgun (WGS) entry which is preliminary data.</text>
</comment>
<evidence type="ECO:0000313" key="2">
    <source>
        <dbReference type="EMBL" id="GBN44037.1"/>
    </source>
</evidence>
<name>A0A4Y2P147_ARAVE</name>
<evidence type="ECO:0000313" key="3">
    <source>
        <dbReference type="Proteomes" id="UP000499080"/>
    </source>
</evidence>